<dbReference type="EMBL" id="RKHL01000001">
    <property type="protein sequence ID" value="ROR80053.1"/>
    <property type="molecule type" value="Genomic_DNA"/>
</dbReference>
<dbReference type="InterPro" id="IPR014710">
    <property type="entry name" value="RmlC-like_jellyroll"/>
</dbReference>
<dbReference type="Pfam" id="PF07883">
    <property type="entry name" value="Cupin_2"/>
    <property type="match status" value="1"/>
</dbReference>
<sequence length="114" mass="12115">MSESPIERTTLSTVTLEGAPSFASVEVRRITIAPDHHVGAHWHNGPVFGTIETGSVDFQVGAGPQTVLRAGDTFHEPANETIVFDATDEGVTFLAWFPMPAGVEPELTMGEAPA</sequence>
<dbReference type="InterPro" id="IPR013096">
    <property type="entry name" value="Cupin_2"/>
</dbReference>
<reference evidence="2 3" key="1">
    <citation type="submission" date="2018-11" db="EMBL/GenBank/DDBJ databases">
        <title>Sequencing the genomes of 1000 actinobacteria strains.</title>
        <authorList>
            <person name="Klenk H.-P."/>
        </authorList>
    </citation>
    <scope>NUCLEOTIDE SEQUENCE [LARGE SCALE GENOMIC DNA]</scope>
    <source>
        <strain evidence="2 3">DSM 14012</strain>
    </source>
</reference>
<organism evidence="2 3">
    <name type="scientific">Plantibacter flavus</name>
    <dbReference type="NCBI Taxonomy" id="150123"/>
    <lineage>
        <taxon>Bacteria</taxon>
        <taxon>Bacillati</taxon>
        <taxon>Actinomycetota</taxon>
        <taxon>Actinomycetes</taxon>
        <taxon>Micrococcales</taxon>
        <taxon>Microbacteriaceae</taxon>
        <taxon>Plantibacter</taxon>
    </lineage>
</organism>
<comment type="caution">
    <text evidence="2">The sequence shown here is derived from an EMBL/GenBank/DDBJ whole genome shotgun (WGS) entry which is preliminary data.</text>
</comment>
<evidence type="ECO:0000313" key="2">
    <source>
        <dbReference type="EMBL" id="ROR80053.1"/>
    </source>
</evidence>
<gene>
    <name evidence="2" type="ORF">EDD42_0086</name>
</gene>
<name>A0A3N2BXQ0_9MICO</name>
<accession>A0A3N2BXQ0</accession>
<dbReference type="Gene3D" id="2.60.120.10">
    <property type="entry name" value="Jelly Rolls"/>
    <property type="match status" value="1"/>
</dbReference>
<keyword evidence="3" id="KW-1185">Reference proteome</keyword>
<dbReference type="InterPro" id="IPR011051">
    <property type="entry name" value="RmlC_Cupin_sf"/>
</dbReference>
<dbReference type="RefSeq" id="WP_085511624.1">
    <property type="nucleotide sequence ID" value="NZ_FXAP01000002.1"/>
</dbReference>
<proteinExistence type="predicted"/>
<evidence type="ECO:0000313" key="3">
    <source>
        <dbReference type="Proteomes" id="UP000266915"/>
    </source>
</evidence>
<evidence type="ECO:0000259" key="1">
    <source>
        <dbReference type="Pfam" id="PF07883"/>
    </source>
</evidence>
<dbReference type="AlphaFoldDB" id="A0A3N2BXQ0"/>
<feature type="domain" description="Cupin type-2" evidence="1">
    <location>
        <begin position="29"/>
        <end position="81"/>
    </location>
</feature>
<dbReference type="Proteomes" id="UP000266915">
    <property type="component" value="Unassembled WGS sequence"/>
</dbReference>
<dbReference type="SUPFAM" id="SSF51182">
    <property type="entry name" value="RmlC-like cupins"/>
    <property type="match status" value="1"/>
</dbReference>
<protein>
    <recommendedName>
        <fullName evidence="1">Cupin type-2 domain-containing protein</fullName>
    </recommendedName>
</protein>